<name>A0ABC8S323_9AQUA</name>
<evidence type="ECO:0000313" key="2">
    <source>
        <dbReference type="EMBL" id="CAK9151275.1"/>
    </source>
</evidence>
<evidence type="ECO:0008006" key="5">
    <source>
        <dbReference type="Google" id="ProtNLM"/>
    </source>
</evidence>
<dbReference type="EMBL" id="CAUOFW020002114">
    <property type="protein sequence ID" value="CAK9151277.1"/>
    <property type="molecule type" value="Genomic_DNA"/>
</dbReference>
<feature type="chain" id="PRO_5044720909" description="S-protein homolog" evidence="1">
    <location>
        <begin position="23"/>
        <end position="146"/>
    </location>
</feature>
<evidence type="ECO:0000313" key="4">
    <source>
        <dbReference type="Proteomes" id="UP001642360"/>
    </source>
</evidence>
<accession>A0ABC8S323</accession>
<evidence type="ECO:0000313" key="3">
    <source>
        <dbReference type="EMBL" id="CAK9151277.1"/>
    </source>
</evidence>
<feature type="signal peptide" evidence="1">
    <location>
        <begin position="1"/>
        <end position="22"/>
    </location>
</feature>
<protein>
    <recommendedName>
        <fullName evidence="5">S-protein homolog</fullName>
    </recommendedName>
</protein>
<dbReference type="Proteomes" id="UP001642360">
    <property type="component" value="Unassembled WGS sequence"/>
</dbReference>
<sequence>MTANGCIVLAIVLCMFLKPSFAGFEKRNLFPNVTVTVANDRDKDVFCMCKGSKFSDALHVLKAGERLSYVFTQIAFPMRWCYLYIDDNKQGFFWAYTVRSRCTMCFWSIKEQPYLYRPDRNRWERQKLYRPPSLMIKGKEDQKPRL</sequence>
<comment type="caution">
    <text evidence="3">The sequence shown here is derived from an EMBL/GenBank/DDBJ whole genome shotgun (WGS) entry which is preliminary data.</text>
</comment>
<organism evidence="3 4">
    <name type="scientific">Ilex paraguariensis</name>
    <name type="common">yerba mate</name>
    <dbReference type="NCBI Taxonomy" id="185542"/>
    <lineage>
        <taxon>Eukaryota</taxon>
        <taxon>Viridiplantae</taxon>
        <taxon>Streptophyta</taxon>
        <taxon>Embryophyta</taxon>
        <taxon>Tracheophyta</taxon>
        <taxon>Spermatophyta</taxon>
        <taxon>Magnoliopsida</taxon>
        <taxon>eudicotyledons</taxon>
        <taxon>Gunneridae</taxon>
        <taxon>Pentapetalae</taxon>
        <taxon>asterids</taxon>
        <taxon>campanulids</taxon>
        <taxon>Aquifoliales</taxon>
        <taxon>Aquifoliaceae</taxon>
        <taxon>Ilex</taxon>
    </lineage>
</organism>
<evidence type="ECO:0000256" key="1">
    <source>
        <dbReference type="SAM" id="SignalP"/>
    </source>
</evidence>
<keyword evidence="1" id="KW-0732">Signal</keyword>
<dbReference type="EMBL" id="CAUOFW020002114">
    <property type="protein sequence ID" value="CAK9151275.1"/>
    <property type="molecule type" value="Genomic_DNA"/>
</dbReference>
<gene>
    <name evidence="2" type="ORF">ILEXP_LOCUS19431</name>
    <name evidence="3" type="ORF">ILEXP_LOCUS19433</name>
</gene>
<dbReference type="AlphaFoldDB" id="A0ABC8S323"/>
<proteinExistence type="predicted"/>
<keyword evidence="4" id="KW-1185">Reference proteome</keyword>
<reference evidence="3 4" key="1">
    <citation type="submission" date="2024-02" db="EMBL/GenBank/DDBJ databases">
        <authorList>
            <person name="Vignale AGUSTIN F."/>
            <person name="Sosa J E."/>
            <person name="Modenutti C."/>
        </authorList>
    </citation>
    <scope>NUCLEOTIDE SEQUENCE [LARGE SCALE GENOMIC DNA]</scope>
</reference>